<gene>
    <name evidence="7" type="ordered locus">Igag_1033</name>
</gene>
<dbReference type="Pfam" id="PF01120">
    <property type="entry name" value="Alpha_L_fucos"/>
    <property type="match status" value="1"/>
</dbReference>
<dbReference type="GO" id="GO:0004560">
    <property type="term" value="F:alpha-L-fucosidase activity"/>
    <property type="evidence" value="ECO:0007669"/>
    <property type="project" value="UniProtKB-EC"/>
</dbReference>
<dbReference type="Gene3D" id="2.60.40.1180">
    <property type="entry name" value="Golgi alpha-mannosidase II"/>
    <property type="match status" value="1"/>
</dbReference>
<dbReference type="AlphaFoldDB" id="E0SNQ1"/>
<dbReference type="GO" id="GO:0006004">
    <property type="term" value="P:fucose metabolic process"/>
    <property type="evidence" value="ECO:0007669"/>
    <property type="project" value="TreeGrafter"/>
</dbReference>
<reference evidence="7 8" key="1">
    <citation type="journal article" date="2010" name="Stand. Genomic Sci.">
        <title>Complete genome sequence of Ignisphaera aggregans type strain (AQ1.S1).</title>
        <authorList>
            <person name="Goker M."/>
            <person name="Held B."/>
            <person name="Lapidus A."/>
            <person name="Nolan M."/>
            <person name="Spring S."/>
            <person name="Yasawong M."/>
            <person name="Lucas S."/>
            <person name="Glavina Del Rio T."/>
            <person name="Tice H."/>
            <person name="Cheng J.F."/>
            <person name="Goodwin L."/>
            <person name="Tapia R."/>
            <person name="Pitluck S."/>
            <person name="Liolios K."/>
            <person name="Ivanova N."/>
            <person name="Mavromatis K."/>
            <person name="Mikhailova N."/>
            <person name="Pati A."/>
            <person name="Chen A."/>
            <person name="Palaniappan K."/>
            <person name="Brambilla E."/>
            <person name="Land M."/>
            <person name="Hauser L."/>
            <person name="Chang Y.J."/>
            <person name="Jeffries C.D."/>
            <person name="Brettin T."/>
            <person name="Detter J.C."/>
            <person name="Han C."/>
            <person name="Rohde M."/>
            <person name="Sikorski J."/>
            <person name="Woyke T."/>
            <person name="Bristow J."/>
            <person name="Eisen J.A."/>
            <person name="Markowitz V."/>
            <person name="Hugenholtz P."/>
            <person name="Kyrpides N.C."/>
            <person name="Klenk H.P."/>
        </authorList>
    </citation>
    <scope>NUCLEOTIDE SEQUENCE [LARGE SCALE GENOMIC DNA]</scope>
    <source>
        <strain evidence="8">DSM 17230 / JCM 13409 / AQ1.S1</strain>
    </source>
</reference>
<evidence type="ECO:0000313" key="7">
    <source>
        <dbReference type="EMBL" id="ADM27847.1"/>
    </source>
</evidence>
<evidence type="ECO:0000256" key="5">
    <source>
        <dbReference type="ARBA" id="ARBA00023295"/>
    </source>
</evidence>
<evidence type="ECO:0000256" key="1">
    <source>
        <dbReference type="ARBA" id="ARBA00007951"/>
    </source>
</evidence>
<comment type="similarity">
    <text evidence="1">Belongs to the glycosyl hydrolase 29 family.</text>
</comment>
<dbReference type="GO" id="GO:0016139">
    <property type="term" value="P:glycoside catabolic process"/>
    <property type="evidence" value="ECO:0007669"/>
    <property type="project" value="TreeGrafter"/>
</dbReference>
<dbReference type="EC" id="3.2.1.51" evidence="2"/>
<feature type="domain" description="Glycoside hydrolase family 29 N-terminal" evidence="6">
    <location>
        <begin position="19"/>
        <end position="375"/>
    </location>
</feature>
<dbReference type="PANTHER" id="PTHR10030">
    <property type="entry name" value="ALPHA-L-FUCOSIDASE"/>
    <property type="match status" value="1"/>
</dbReference>
<dbReference type="STRING" id="583356.Igag_1033"/>
<dbReference type="FunFam" id="3.20.20.80:FF:000158">
    <property type="entry name" value="Exported alpha-L-fucosidase"/>
    <property type="match status" value="1"/>
</dbReference>
<dbReference type="SUPFAM" id="SSF51445">
    <property type="entry name" value="(Trans)glycosidases"/>
    <property type="match status" value="1"/>
</dbReference>
<dbReference type="InterPro" id="IPR000933">
    <property type="entry name" value="Glyco_hydro_29"/>
</dbReference>
<dbReference type="BioCyc" id="IAGG583356:GHAH-1015-MONOMER"/>
<dbReference type="PANTHER" id="PTHR10030:SF37">
    <property type="entry name" value="ALPHA-L-FUCOSIDASE-RELATED"/>
    <property type="match status" value="1"/>
</dbReference>
<dbReference type="InterPro" id="IPR017853">
    <property type="entry name" value="GH"/>
</dbReference>
<evidence type="ECO:0000313" key="8">
    <source>
        <dbReference type="Proteomes" id="UP000001304"/>
    </source>
</evidence>
<keyword evidence="4 7" id="KW-0378">Hydrolase</keyword>
<protein>
    <recommendedName>
        <fullName evidence="2">alpha-L-fucosidase</fullName>
        <ecNumber evidence="2">3.2.1.51</ecNumber>
    </recommendedName>
</protein>
<keyword evidence="3" id="KW-0732">Signal</keyword>
<evidence type="ECO:0000259" key="6">
    <source>
        <dbReference type="Pfam" id="PF01120"/>
    </source>
</evidence>
<dbReference type="Gene3D" id="3.20.20.80">
    <property type="entry name" value="Glycosidases"/>
    <property type="match status" value="1"/>
</dbReference>
<evidence type="ECO:0000256" key="4">
    <source>
        <dbReference type="ARBA" id="ARBA00022801"/>
    </source>
</evidence>
<dbReference type="InterPro" id="IPR013780">
    <property type="entry name" value="Glyco_hydro_b"/>
</dbReference>
<keyword evidence="5 7" id="KW-0326">Glycosidase</keyword>
<name>E0SNQ1_IGNAA</name>
<accession>E0SNQ1</accession>
<dbReference type="EMBL" id="CP002098">
    <property type="protein sequence ID" value="ADM27847.1"/>
    <property type="molecule type" value="Genomic_DNA"/>
</dbReference>
<dbReference type="GO" id="GO:0005764">
    <property type="term" value="C:lysosome"/>
    <property type="evidence" value="ECO:0007669"/>
    <property type="project" value="TreeGrafter"/>
</dbReference>
<dbReference type="InterPro" id="IPR057739">
    <property type="entry name" value="Glyco_hydro_29_N"/>
</dbReference>
<keyword evidence="8" id="KW-1185">Reference proteome</keyword>
<dbReference type="HOGENOM" id="CLU_002934_6_1_2"/>
<evidence type="ECO:0000256" key="3">
    <source>
        <dbReference type="ARBA" id="ARBA00022729"/>
    </source>
</evidence>
<evidence type="ECO:0000256" key="2">
    <source>
        <dbReference type="ARBA" id="ARBA00012662"/>
    </source>
</evidence>
<dbReference type="Proteomes" id="UP000001304">
    <property type="component" value="Chromosome"/>
</dbReference>
<organism evidence="7 8">
    <name type="scientific">Ignisphaera aggregans (strain DSM 17230 / JCM 13409 / AQ1.S1)</name>
    <dbReference type="NCBI Taxonomy" id="583356"/>
    <lineage>
        <taxon>Archaea</taxon>
        <taxon>Thermoproteota</taxon>
        <taxon>Thermoprotei</taxon>
        <taxon>Desulfurococcales</taxon>
        <taxon>Desulfurococcaceae</taxon>
        <taxon>Ignisphaera</taxon>
    </lineage>
</organism>
<dbReference type="CAZy" id="GH29">
    <property type="family name" value="Glycoside Hydrolase Family 29"/>
</dbReference>
<dbReference type="KEGG" id="iag:Igag_1033"/>
<sequence>MCNDIDRYLKDIPISLPKGPYEPCWESLKSYRVPKWFTDAKFGIFIHWGVYSVPAFGNEWYPRHMYMPDRPEYKYHIENFGTPDKFGYKDFIPMFTAENWDPDEWAKLFERSGARYIVLVAEHHDGFALWNTSYSRWNSVLMGPKRDIVGELAEAVRRRGLIFGVSYHRAEHWFYFEPGMRIESDVRDPRYRDLYGPAMKASLNPRDPPGPENIYPDREFLIDWLLRAIELVEKYRPQIFYFDWWIENPAFEPYLRFFAAYYYNKAEKWDLGVVINYKHRAFVEGTAILDVERGKLGDIYPYPWQTDTSIDYRSWGYIKDAKYKSPDVIIRDLVDVVSKNGNLLLNIGPKPDGSIPEEVKRILMDVGEWLRTNGEAIYDTKPWRVYGEGPTKPIAGEFIEEKEPPYTFSDIRFTAKNVYPYGEILYAITLAMPSEGEEILIRSLGSHLRLSKEIEFVEILGSREKVDWRLDADGLRIKIPKTTLKYSMVIKIVFKR</sequence>
<proteinExistence type="inferred from homology"/>
<dbReference type="SMART" id="SM00812">
    <property type="entry name" value="Alpha_L_fucos"/>
    <property type="match status" value="1"/>
</dbReference>